<evidence type="ECO:0000256" key="1">
    <source>
        <dbReference type="ARBA" id="ARBA00023012"/>
    </source>
</evidence>
<organism evidence="4 5">
    <name type="scientific">Roseateles albus</name>
    <dbReference type="NCBI Taxonomy" id="2987525"/>
    <lineage>
        <taxon>Bacteria</taxon>
        <taxon>Pseudomonadati</taxon>
        <taxon>Pseudomonadota</taxon>
        <taxon>Betaproteobacteria</taxon>
        <taxon>Burkholderiales</taxon>
        <taxon>Sphaerotilaceae</taxon>
        <taxon>Roseateles</taxon>
    </lineage>
</organism>
<keyword evidence="5" id="KW-1185">Reference proteome</keyword>
<reference evidence="4 5" key="1">
    <citation type="submission" date="2022-10" db="EMBL/GenBank/DDBJ databases">
        <title>Paucibacter sp. hw1 Genome sequencing.</title>
        <authorList>
            <person name="Park S."/>
        </authorList>
    </citation>
    <scope>NUCLEOTIDE SEQUENCE [LARGE SCALE GENOMIC DNA]</scope>
    <source>
        <strain evidence="5">hw1</strain>
    </source>
</reference>
<dbReference type="EMBL" id="JAQQXT010000004">
    <property type="protein sequence ID" value="MDC8771462.1"/>
    <property type="molecule type" value="Genomic_DNA"/>
</dbReference>
<feature type="modified residue" description="Phosphohistidine" evidence="2">
    <location>
        <position position="58"/>
    </location>
</feature>
<gene>
    <name evidence="4" type="ORF">PRZ03_07745</name>
</gene>
<dbReference type="Proteomes" id="UP001221189">
    <property type="component" value="Unassembled WGS sequence"/>
</dbReference>
<dbReference type="PROSITE" id="PS50894">
    <property type="entry name" value="HPT"/>
    <property type="match status" value="1"/>
</dbReference>
<proteinExistence type="predicted"/>
<evidence type="ECO:0000259" key="3">
    <source>
        <dbReference type="PROSITE" id="PS50894"/>
    </source>
</evidence>
<feature type="domain" description="HPt" evidence="3">
    <location>
        <begin position="19"/>
        <end position="115"/>
    </location>
</feature>
<dbReference type="SUPFAM" id="SSF47226">
    <property type="entry name" value="Histidine-containing phosphotransfer domain, HPT domain"/>
    <property type="match status" value="1"/>
</dbReference>
<dbReference type="Gene3D" id="1.20.120.160">
    <property type="entry name" value="HPT domain"/>
    <property type="match status" value="1"/>
</dbReference>
<dbReference type="InterPro" id="IPR008207">
    <property type="entry name" value="Sig_transdc_His_kin_Hpt_dom"/>
</dbReference>
<sequence>MNQPLIDPLVFEALQANAGADFVLQLIEAFAEEAPLLAQQLREASAAGDSAQFETIAHSLKSNGVTFGAARLAELAGRLEWQGLATGGAATSAAIDELTAEIAAALLALQAAARA</sequence>
<dbReference type="Pfam" id="PF01627">
    <property type="entry name" value="Hpt"/>
    <property type="match status" value="1"/>
</dbReference>
<comment type="caution">
    <text evidence="4">The sequence shown here is derived from an EMBL/GenBank/DDBJ whole genome shotgun (WGS) entry which is preliminary data.</text>
</comment>
<protein>
    <submittedName>
        <fullName evidence="4">Hpt domain-containing protein</fullName>
    </submittedName>
</protein>
<evidence type="ECO:0000313" key="4">
    <source>
        <dbReference type="EMBL" id="MDC8771462.1"/>
    </source>
</evidence>
<evidence type="ECO:0000256" key="2">
    <source>
        <dbReference type="PROSITE-ProRule" id="PRU00110"/>
    </source>
</evidence>
<evidence type="ECO:0000313" key="5">
    <source>
        <dbReference type="Proteomes" id="UP001221189"/>
    </source>
</evidence>
<dbReference type="InterPro" id="IPR036641">
    <property type="entry name" value="HPT_dom_sf"/>
</dbReference>
<dbReference type="RefSeq" id="WP_273599758.1">
    <property type="nucleotide sequence ID" value="NZ_JAQQXT010000004.1"/>
</dbReference>
<accession>A0ABT5KBZ5</accession>
<keyword evidence="1" id="KW-0902">Two-component regulatory system</keyword>
<keyword evidence="2" id="KW-0597">Phosphoprotein</keyword>
<name>A0ABT5KBZ5_9BURK</name>